<evidence type="ECO:0000256" key="5">
    <source>
        <dbReference type="ARBA" id="ARBA00011738"/>
    </source>
</evidence>
<keyword evidence="11 16" id="KW-0067">ATP-binding</keyword>
<dbReference type="GO" id="GO:0005737">
    <property type="term" value="C:cytoplasm"/>
    <property type="evidence" value="ECO:0007669"/>
    <property type="project" value="UniProtKB-SubCell"/>
</dbReference>
<reference evidence="17" key="1">
    <citation type="journal article" date="2022" name="Int. J. Syst. Evol. Microbiol.">
        <title>Granulimonas faecalis gen. nov., sp. nov., and Leptogranulimonas caecicola gen. nov., sp. nov., novel lactate-producing Atopobiaceae bacteria isolated from mouse intestines, and an emended description of the family Atopobiaceae.</title>
        <authorList>
            <person name="Morinaga K."/>
            <person name="Kusada H."/>
            <person name="Sakamoto S."/>
            <person name="Murakami T."/>
            <person name="Toyoda A."/>
            <person name="Mori H."/>
            <person name="Meng X.Y."/>
            <person name="Takashino M."/>
            <person name="Murotomi K."/>
            <person name="Tamaki H."/>
        </authorList>
    </citation>
    <scope>NUCLEOTIDE SEQUENCE</scope>
    <source>
        <strain evidence="17">OPF53</strain>
    </source>
</reference>
<dbReference type="HAMAP" id="MF_01274">
    <property type="entry name" value="Pantothen_kinase_3"/>
    <property type="match status" value="1"/>
</dbReference>
<dbReference type="GO" id="GO:0004594">
    <property type="term" value="F:pantothenate kinase activity"/>
    <property type="evidence" value="ECO:0007669"/>
    <property type="project" value="UniProtKB-UniRule"/>
</dbReference>
<dbReference type="Proteomes" id="UP001055025">
    <property type="component" value="Unassembled WGS sequence"/>
</dbReference>
<dbReference type="NCBIfam" id="NF009855">
    <property type="entry name" value="PRK13321.1"/>
    <property type="match status" value="1"/>
</dbReference>
<evidence type="ECO:0000256" key="13">
    <source>
        <dbReference type="ARBA" id="ARBA00022993"/>
    </source>
</evidence>
<protein>
    <recommendedName>
        <fullName evidence="15 16">Type III pantothenate kinase</fullName>
        <ecNumber evidence="6 16">2.7.1.33</ecNumber>
    </recommendedName>
    <alternativeName>
        <fullName evidence="16">PanK-III</fullName>
    </alternativeName>
    <alternativeName>
        <fullName evidence="16">Pantothenic acid kinase</fullName>
    </alternativeName>
</protein>
<keyword evidence="7 16" id="KW-0963">Cytoplasm</keyword>
<dbReference type="GO" id="GO:0015937">
    <property type="term" value="P:coenzyme A biosynthetic process"/>
    <property type="evidence" value="ECO:0007669"/>
    <property type="project" value="UniProtKB-UniRule"/>
</dbReference>
<feature type="binding site" evidence="16">
    <location>
        <position position="132"/>
    </location>
    <ligand>
        <name>ATP</name>
        <dbReference type="ChEBI" id="CHEBI:30616"/>
    </ligand>
</feature>
<comment type="pathway">
    <text evidence="4 16">Cofactor biosynthesis; coenzyme A biosynthesis; CoA from (R)-pantothenate: step 1/5.</text>
</comment>
<comment type="caution">
    <text evidence="17">The sequence shown here is derived from an EMBL/GenBank/DDBJ whole genome shotgun (WGS) entry which is preliminary data.</text>
</comment>
<dbReference type="PANTHER" id="PTHR34265:SF1">
    <property type="entry name" value="TYPE III PANTOTHENATE KINASE"/>
    <property type="match status" value="1"/>
</dbReference>
<name>A0AAV5B202_9ACTN</name>
<evidence type="ECO:0000256" key="8">
    <source>
        <dbReference type="ARBA" id="ARBA00022679"/>
    </source>
</evidence>
<comment type="subcellular location">
    <subcellularLocation>
        <location evidence="3 16">Cytoplasm</location>
    </subcellularLocation>
</comment>
<dbReference type="Gene3D" id="3.30.420.40">
    <property type="match status" value="2"/>
</dbReference>
<gene>
    <name evidence="16 17" type="primary">coaX</name>
    <name evidence="17" type="ORF">ATOP_01800</name>
</gene>
<dbReference type="CDD" id="cd24015">
    <property type="entry name" value="ASKHA_NBD_PanK-III"/>
    <property type="match status" value="1"/>
</dbReference>
<evidence type="ECO:0000256" key="11">
    <source>
        <dbReference type="ARBA" id="ARBA00022840"/>
    </source>
</evidence>
<evidence type="ECO:0000256" key="9">
    <source>
        <dbReference type="ARBA" id="ARBA00022741"/>
    </source>
</evidence>
<comment type="function">
    <text evidence="16">Catalyzes the phosphorylation of pantothenate (Pan), the first step in CoA biosynthesis.</text>
</comment>
<keyword evidence="10 16" id="KW-0418">Kinase</keyword>
<feature type="binding site" evidence="16">
    <location>
        <begin position="107"/>
        <end position="110"/>
    </location>
    <ligand>
        <name>substrate</name>
    </ligand>
</feature>
<keyword evidence="9 16" id="KW-0547">Nucleotide-binding</keyword>
<dbReference type="InterPro" id="IPR043129">
    <property type="entry name" value="ATPase_NBD"/>
</dbReference>
<feature type="binding site" evidence="16">
    <location>
        <position position="184"/>
    </location>
    <ligand>
        <name>substrate</name>
    </ligand>
</feature>
<organism evidence="17 18">
    <name type="scientific">Granulimonas faecalis</name>
    <dbReference type="NCBI Taxonomy" id="2894155"/>
    <lineage>
        <taxon>Bacteria</taxon>
        <taxon>Bacillati</taxon>
        <taxon>Actinomycetota</taxon>
        <taxon>Coriobacteriia</taxon>
        <taxon>Coriobacteriales</taxon>
        <taxon>Kribbibacteriaceae</taxon>
        <taxon>Granulimonas</taxon>
    </lineage>
</organism>
<dbReference type="RefSeq" id="WP_135978023.1">
    <property type="nucleotide sequence ID" value="NZ_BQKC01000001.1"/>
</dbReference>
<evidence type="ECO:0000256" key="4">
    <source>
        <dbReference type="ARBA" id="ARBA00005225"/>
    </source>
</evidence>
<dbReference type="SUPFAM" id="SSF53067">
    <property type="entry name" value="Actin-like ATPase domain"/>
    <property type="match status" value="2"/>
</dbReference>
<sequence>MFLSVDVGNTQTTFGLIDEAGSVACHWRTKTDKLDTADELAVRLTGLLAGQGFSMDSVDAVAVASVVPALQRAWHVCLMRLGKDPLMVGAQGPCPIEVALAYPSQVGADRIANAVEAKERYGAPAIVVDFGTATNIDVVAPDGSFVGGVIAPGVMLGAQALFDRASKLSSTPIAMPPRVVGRDSEQALQSGIVIGAAAMAEGLVARIKAELGVGECPVVATGGLARTVSEATDCFTAVDPDLTLRGIHRIWLAQV</sequence>
<dbReference type="GO" id="GO:0005524">
    <property type="term" value="F:ATP binding"/>
    <property type="evidence" value="ECO:0007669"/>
    <property type="project" value="UniProtKB-UniRule"/>
</dbReference>
<comment type="catalytic activity">
    <reaction evidence="1 16">
        <text>(R)-pantothenate + ATP = (R)-4'-phosphopantothenate + ADP + H(+)</text>
        <dbReference type="Rhea" id="RHEA:16373"/>
        <dbReference type="ChEBI" id="CHEBI:10986"/>
        <dbReference type="ChEBI" id="CHEBI:15378"/>
        <dbReference type="ChEBI" id="CHEBI:29032"/>
        <dbReference type="ChEBI" id="CHEBI:30616"/>
        <dbReference type="ChEBI" id="CHEBI:456216"/>
        <dbReference type="EC" id="2.7.1.33"/>
    </reaction>
</comment>
<dbReference type="EC" id="2.7.1.33" evidence="6 16"/>
<evidence type="ECO:0000256" key="10">
    <source>
        <dbReference type="ARBA" id="ARBA00022777"/>
    </source>
</evidence>
<dbReference type="AlphaFoldDB" id="A0AAV5B202"/>
<evidence type="ECO:0000256" key="12">
    <source>
        <dbReference type="ARBA" id="ARBA00022958"/>
    </source>
</evidence>
<comment type="subunit">
    <text evidence="5 16">Homodimer.</text>
</comment>
<accession>A0AAV5B202</accession>
<dbReference type="NCBIfam" id="TIGR00671">
    <property type="entry name" value="baf"/>
    <property type="match status" value="1"/>
</dbReference>
<evidence type="ECO:0000256" key="16">
    <source>
        <dbReference type="HAMAP-Rule" id="MF_01274"/>
    </source>
</evidence>
<evidence type="ECO:0000256" key="14">
    <source>
        <dbReference type="ARBA" id="ARBA00038036"/>
    </source>
</evidence>
<evidence type="ECO:0000256" key="1">
    <source>
        <dbReference type="ARBA" id="ARBA00001206"/>
    </source>
</evidence>
<evidence type="ECO:0000256" key="15">
    <source>
        <dbReference type="ARBA" id="ARBA00040883"/>
    </source>
</evidence>
<keyword evidence="18" id="KW-1185">Reference proteome</keyword>
<evidence type="ECO:0000256" key="3">
    <source>
        <dbReference type="ARBA" id="ARBA00004496"/>
    </source>
</evidence>
<keyword evidence="8 16" id="KW-0808">Transferase</keyword>
<proteinExistence type="inferred from homology"/>
<evidence type="ECO:0000256" key="2">
    <source>
        <dbReference type="ARBA" id="ARBA00001958"/>
    </source>
</evidence>
<keyword evidence="16" id="KW-0479">Metal-binding</keyword>
<dbReference type="InterPro" id="IPR004619">
    <property type="entry name" value="Type_III_PanK"/>
</dbReference>
<keyword evidence="12 16" id="KW-0630">Potassium</keyword>
<comment type="caution">
    <text evidence="16">Lacks conserved residue(s) required for the propagation of feature annotation.</text>
</comment>
<evidence type="ECO:0000256" key="6">
    <source>
        <dbReference type="ARBA" id="ARBA00012102"/>
    </source>
</evidence>
<evidence type="ECO:0000313" key="17">
    <source>
        <dbReference type="EMBL" id="GJM54525.1"/>
    </source>
</evidence>
<evidence type="ECO:0000256" key="7">
    <source>
        <dbReference type="ARBA" id="ARBA00022490"/>
    </source>
</evidence>
<comment type="similarity">
    <text evidence="14 16">Belongs to the type III pantothenate kinase family.</text>
</comment>
<dbReference type="EMBL" id="BQKC01000001">
    <property type="protein sequence ID" value="GJM54525.1"/>
    <property type="molecule type" value="Genomic_DNA"/>
</dbReference>
<dbReference type="GO" id="GO:0046872">
    <property type="term" value="F:metal ion binding"/>
    <property type="evidence" value="ECO:0007669"/>
    <property type="project" value="UniProtKB-KW"/>
</dbReference>
<comment type="cofactor">
    <cofactor evidence="16">
        <name>NH4(+)</name>
        <dbReference type="ChEBI" id="CHEBI:28938"/>
    </cofactor>
    <cofactor evidence="16">
        <name>K(+)</name>
        <dbReference type="ChEBI" id="CHEBI:29103"/>
    </cofactor>
    <text evidence="16">A monovalent cation. Ammonium or potassium.</text>
</comment>
<comment type="cofactor">
    <cofactor evidence="2">
        <name>K(+)</name>
        <dbReference type="ChEBI" id="CHEBI:29103"/>
    </cofactor>
</comment>
<feature type="binding site" evidence="16">
    <location>
        <position position="129"/>
    </location>
    <ligand>
        <name>K(+)</name>
        <dbReference type="ChEBI" id="CHEBI:29103"/>
    </ligand>
</feature>
<dbReference type="PANTHER" id="PTHR34265">
    <property type="entry name" value="TYPE III PANTOTHENATE KINASE"/>
    <property type="match status" value="1"/>
</dbReference>
<dbReference type="Pfam" id="PF03309">
    <property type="entry name" value="Pan_kinase"/>
    <property type="match status" value="1"/>
</dbReference>
<feature type="binding site" evidence="16">
    <location>
        <begin position="6"/>
        <end position="13"/>
    </location>
    <ligand>
        <name>ATP</name>
        <dbReference type="ChEBI" id="CHEBI:30616"/>
    </ligand>
</feature>
<evidence type="ECO:0000313" key="18">
    <source>
        <dbReference type="Proteomes" id="UP001055025"/>
    </source>
</evidence>
<feature type="active site" description="Proton acceptor" evidence="16">
    <location>
        <position position="109"/>
    </location>
</feature>
<keyword evidence="13 16" id="KW-0173">Coenzyme A biosynthesis</keyword>